<reference evidence="1 2" key="1">
    <citation type="journal article" date="2016" name="Nat. Commun.">
        <title>Thousands of microbial genomes shed light on interconnected biogeochemical processes in an aquifer system.</title>
        <authorList>
            <person name="Anantharaman K."/>
            <person name="Brown C.T."/>
            <person name="Hug L.A."/>
            <person name="Sharon I."/>
            <person name="Castelle C.J."/>
            <person name="Probst A.J."/>
            <person name="Thomas B.C."/>
            <person name="Singh A."/>
            <person name="Wilkins M.J."/>
            <person name="Karaoz U."/>
            <person name="Brodie E.L."/>
            <person name="Williams K.H."/>
            <person name="Hubbard S.S."/>
            <person name="Banfield J.F."/>
        </authorList>
    </citation>
    <scope>NUCLEOTIDE SEQUENCE [LARGE SCALE GENOMIC DNA]</scope>
</reference>
<protein>
    <submittedName>
        <fullName evidence="1">Uncharacterized protein</fullName>
    </submittedName>
</protein>
<dbReference type="AlphaFoldDB" id="A0A1F7YHF1"/>
<comment type="caution">
    <text evidence="1">The sequence shown here is derived from an EMBL/GenBank/DDBJ whole genome shotgun (WGS) entry which is preliminary data.</text>
</comment>
<gene>
    <name evidence="1" type="ORF">A2628_04470</name>
</gene>
<sequence>MGVETGFDHQKIERRREDMVEVVVVTPNGRKDIVESSKGWIHRELLDYLKFFMQVKGYKNSDPRITEDSSKLFDMSHKKRELGFSWTEIENAQVLGEIVAGSIKSKRNAEVIYREFHHSEPKID</sequence>
<dbReference type="EMBL" id="MGGL01000009">
    <property type="protein sequence ID" value="OGM26781.1"/>
    <property type="molecule type" value="Genomic_DNA"/>
</dbReference>
<organism evidence="1 2">
    <name type="scientific">Candidatus Woesebacteria bacterium RIFCSPHIGHO2_01_FULL_40_22</name>
    <dbReference type="NCBI Taxonomy" id="1802499"/>
    <lineage>
        <taxon>Bacteria</taxon>
        <taxon>Candidatus Woeseibacteriota</taxon>
    </lineage>
</organism>
<dbReference type="Proteomes" id="UP000179221">
    <property type="component" value="Unassembled WGS sequence"/>
</dbReference>
<evidence type="ECO:0000313" key="1">
    <source>
        <dbReference type="EMBL" id="OGM26781.1"/>
    </source>
</evidence>
<name>A0A1F7YHF1_9BACT</name>
<accession>A0A1F7YHF1</accession>
<proteinExistence type="predicted"/>
<evidence type="ECO:0000313" key="2">
    <source>
        <dbReference type="Proteomes" id="UP000179221"/>
    </source>
</evidence>